<dbReference type="InterPro" id="IPR047676">
    <property type="entry name" value="FxLYD_dom"/>
</dbReference>
<reference evidence="2 3" key="1">
    <citation type="submission" date="2013-09" db="EMBL/GenBank/DDBJ databases">
        <authorList>
            <person name="Zeng Z."/>
            <person name="Chen C."/>
        </authorList>
    </citation>
    <scope>NUCLEOTIDE SEQUENCE [LARGE SCALE GENOMIC DNA]</scope>
    <source>
        <strain evidence="2 3">GH29-5</strain>
    </source>
</reference>
<dbReference type="RefSeq" id="WP_026979651.1">
    <property type="nucleotide sequence ID" value="NZ_AUCZ01000004.1"/>
</dbReference>
<keyword evidence="3" id="KW-1185">Reference proteome</keyword>
<dbReference type="STRING" id="1121899.GCA_000430025_00888"/>
<dbReference type="Proteomes" id="UP000030121">
    <property type="component" value="Unassembled WGS sequence"/>
</dbReference>
<dbReference type="OrthoDB" id="1363339at2"/>
<evidence type="ECO:0000256" key="1">
    <source>
        <dbReference type="SAM" id="SignalP"/>
    </source>
</evidence>
<feature type="signal peptide" evidence="1">
    <location>
        <begin position="1"/>
        <end position="20"/>
    </location>
</feature>
<gene>
    <name evidence="2" type="ORF">Q764_00065</name>
</gene>
<dbReference type="NCBIfam" id="NF038353">
    <property type="entry name" value="FxLYD_dom"/>
    <property type="match status" value="1"/>
</dbReference>
<sequence>MKRKVQHLFSALVISGFLVAAYGSGEDKKTVSTEASLNQEATENEKPEVEILKQTANYEATMDTYTVHCRVKNNSDELINYLDLKATFYNKKGDIVGTGIGNAANLAAGAEKTIDVIGFDIQNAENYEVEVGNVLK</sequence>
<name>A0A0A2MQL5_9FLAO</name>
<evidence type="ECO:0008006" key="4">
    <source>
        <dbReference type="Google" id="ProtNLM"/>
    </source>
</evidence>
<comment type="caution">
    <text evidence="2">The sequence shown here is derived from an EMBL/GenBank/DDBJ whole genome shotgun (WGS) entry which is preliminary data.</text>
</comment>
<organism evidence="2 3">
    <name type="scientific">Flavobacterium suncheonense GH29-5 = DSM 17707</name>
    <dbReference type="NCBI Taxonomy" id="1121899"/>
    <lineage>
        <taxon>Bacteria</taxon>
        <taxon>Pseudomonadati</taxon>
        <taxon>Bacteroidota</taxon>
        <taxon>Flavobacteriia</taxon>
        <taxon>Flavobacteriales</taxon>
        <taxon>Flavobacteriaceae</taxon>
        <taxon>Flavobacterium</taxon>
    </lineage>
</organism>
<feature type="chain" id="PRO_5002003705" description="DUF4352 domain-containing protein" evidence="1">
    <location>
        <begin position="21"/>
        <end position="136"/>
    </location>
</feature>
<accession>A0A0A2MQL5</accession>
<keyword evidence="1" id="KW-0732">Signal</keyword>
<dbReference type="eggNOG" id="ENOG502ZYWP">
    <property type="taxonomic scope" value="Bacteria"/>
</dbReference>
<evidence type="ECO:0000313" key="3">
    <source>
        <dbReference type="Proteomes" id="UP000030121"/>
    </source>
</evidence>
<protein>
    <recommendedName>
        <fullName evidence="4">DUF4352 domain-containing protein</fullName>
    </recommendedName>
</protein>
<proteinExistence type="predicted"/>
<dbReference type="AlphaFoldDB" id="A0A0A2MQL5"/>
<dbReference type="EMBL" id="JRLW01000001">
    <property type="protein sequence ID" value="KGO90555.1"/>
    <property type="molecule type" value="Genomic_DNA"/>
</dbReference>
<evidence type="ECO:0000313" key="2">
    <source>
        <dbReference type="EMBL" id="KGO90555.1"/>
    </source>
</evidence>